<dbReference type="GO" id="GO:0005543">
    <property type="term" value="F:phospholipid binding"/>
    <property type="evidence" value="ECO:0007669"/>
    <property type="project" value="InterPro"/>
</dbReference>
<organism evidence="5 6">
    <name type="scientific">Aldrovandia affinis</name>
    <dbReference type="NCBI Taxonomy" id="143900"/>
    <lineage>
        <taxon>Eukaryota</taxon>
        <taxon>Metazoa</taxon>
        <taxon>Chordata</taxon>
        <taxon>Craniata</taxon>
        <taxon>Vertebrata</taxon>
        <taxon>Euteleostomi</taxon>
        <taxon>Actinopterygii</taxon>
        <taxon>Neopterygii</taxon>
        <taxon>Teleostei</taxon>
        <taxon>Notacanthiformes</taxon>
        <taxon>Halosauridae</taxon>
        <taxon>Aldrovandia</taxon>
    </lineage>
</organism>
<dbReference type="SUPFAM" id="SSF50729">
    <property type="entry name" value="PH domain-like"/>
    <property type="match status" value="1"/>
</dbReference>
<evidence type="ECO:0000313" key="6">
    <source>
        <dbReference type="Proteomes" id="UP001221898"/>
    </source>
</evidence>
<feature type="region of interest" description="Disordered" evidence="3">
    <location>
        <begin position="338"/>
        <end position="358"/>
    </location>
</feature>
<dbReference type="PRINTS" id="PR00683">
    <property type="entry name" value="SPECTRINPH"/>
</dbReference>
<feature type="compositionally biased region" description="Polar residues" evidence="3">
    <location>
        <begin position="576"/>
        <end position="594"/>
    </location>
</feature>
<dbReference type="CDD" id="cd10571">
    <property type="entry name" value="PH_beta_spectrin"/>
    <property type="match status" value="1"/>
</dbReference>
<evidence type="ECO:0000256" key="1">
    <source>
        <dbReference type="ARBA" id="ARBA00006826"/>
    </source>
</evidence>
<feature type="compositionally biased region" description="Pro residues" evidence="3">
    <location>
        <begin position="86"/>
        <end position="104"/>
    </location>
</feature>
<proteinExistence type="inferred from homology"/>
<accession>A0AAD7RZT3</accession>
<evidence type="ECO:0000259" key="4">
    <source>
        <dbReference type="PROSITE" id="PS50003"/>
    </source>
</evidence>
<dbReference type="EMBL" id="JAINUG010000139">
    <property type="protein sequence ID" value="KAJ8393232.1"/>
    <property type="molecule type" value="Genomic_DNA"/>
</dbReference>
<dbReference type="InterPro" id="IPR011993">
    <property type="entry name" value="PH-like_dom_sf"/>
</dbReference>
<keyword evidence="2" id="KW-0117">Actin capping</keyword>
<dbReference type="GO" id="GO:0051693">
    <property type="term" value="P:actin filament capping"/>
    <property type="evidence" value="ECO:0007669"/>
    <property type="project" value="UniProtKB-KW"/>
</dbReference>
<dbReference type="Gene3D" id="2.30.29.30">
    <property type="entry name" value="Pleckstrin-homology domain (PH domain)/Phosphotyrosine-binding domain (PTB)"/>
    <property type="match status" value="1"/>
</dbReference>
<comment type="similarity">
    <text evidence="1">Belongs to the spectrin family.</text>
</comment>
<feature type="compositionally biased region" description="Polar residues" evidence="3">
    <location>
        <begin position="346"/>
        <end position="358"/>
    </location>
</feature>
<sequence>MDLQLRRLSGISSLHEEVGQEWDKLVAVLDSERPLDSQWPDPCQVKGQDPEFSAPSVARVCSSVHTRIQHLNGHEYHPPVKKQSPRPQPACGPRVPPHPSPESPGTPRRTADKVASLERRHATPASVKPGTSAVVADAVHPDHQQFEEEEEELEDIWNQTNGYRQSVCSDIMYQTYQGELASTPPGQPREPHPQDSARLYRKLVTASAPDLLAAELHPPTSDHAPLDPGREPSLRQGGHAAKPDRKSWAAFPPRAPASRQITLVNETAADPVKLPDIQDQEKYIYQYREEEEEEQEGVEAELGVEADTGCPKAQSMSLLSVHMGLEEASRRPMGLGMPHSDREEQGQNTSAKGHCSTTGRRLELQSMEGILERKHRLQLGGKKAPCRAWSTSHAVLFRQTLCFYQDRKDTLKSSVSGLPLNLIGAECSPAPEYNKKNNCFSLRLCDGSEYLLSASSRFLMKKWMLKIQTNTGLSESDPYRCLSGPCVPEDLPLTTAACHCGTKCHCPSRVKSTPSLSASSHIGTVKGKEIVVLTRDDSQIPRWQHGNLEDLSAPLSSDAGHCEDYYSSLRQAMKQRLTQRPKTVYPSLSNSPEHPSSKRRSQSFTSATYQKITPVSLAPAAHGGGSSYSVTLVIGDHLSETTPASNSSERPRPTGWGRESFPDPPPERSYASLPRPQNKSVFRKFFGKKEWTHDL</sequence>
<keyword evidence="6" id="KW-1185">Reference proteome</keyword>
<protein>
    <recommendedName>
        <fullName evidence="4">PH domain-containing protein</fullName>
    </recommendedName>
</protein>
<feature type="compositionally biased region" description="Basic and acidic residues" evidence="3">
    <location>
        <begin position="109"/>
        <end position="121"/>
    </location>
</feature>
<evidence type="ECO:0000313" key="5">
    <source>
        <dbReference type="EMBL" id="KAJ8393232.1"/>
    </source>
</evidence>
<dbReference type="FunFam" id="2.30.29.30:FF:000024">
    <property type="entry name" value="Spectrin beta chain"/>
    <property type="match status" value="1"/>
</dbReference>
<feature type="region of interest" description="Disordered" evidence="3">
    <location>
        <begin position="72"/>
        <end position="133"/>
    </location>
</feature>
<gene>
    <name evidence="5" type="ORF">AAFF_G00063040</name>
</gene>
<dbReference type="PROSITE" id="PS50003">
    <property type="entry name" value="PH_DOMAIN"/>
    <property type="match status" value="1"/>
</dbReference>
<dbReference type="PANTHER" id="PTHR11915">
    <property type="entry name" value="SPECTRIN/FILAMIN RELATED CYTOSKELETAL PROTEIN"/>
    <property type="match status" value="1"/>
</dbReference>
<dbReference type="Proteomes" id="UP001221898">
    <property type="component" value="Unassembled WGS sequence"/>
</dbReference>
<name>A0AAD7RZT3_9TELE</name>
<dbReference type="InterPro" id="IPR001849">
    <property type="entry name" value="PH_domain"/>
</dbReference>
<dbReference type="InterPro" id="IPR001605">
    <property type="entry name" value="PH_dom-spectrin-type"/>
</dbReference>
<feature type="region of interest" description="Disordered" evidence="3">
    <location>
        <begin position="215"/>
        <end position="253"/>
    </location>
</feature>
<feature type="region of interest" description="Disordered" evidence="3">
    <location>
        <begin position="639"/>
        <end position="676"/>
    </location>
</feature>
<evidence type="ECO:0000256" key="2">
    <source>
        <dbReference type="ARBA" id="ARBA00022467"/>
    </source>
</evidence>
<feature type="compositionally biased region" description="Basic and acidic residues" evidence="3">
    <location>
        <begin position="224"/>
        <end position="233"/>
    </location>
</feature>
<dbReference type="AlphaFoldDB" id="A0AAD7RZT3"/>
<feature type="domain" description="PH" evidence="4">
    <location>
        <begin position="364"/>
        <end position="472"/>
    </location>
</feature>
<comment type="caution">
    <text evidence="5">The sequence shown here is derived from an EMBL/GenBank/DDBJ whole genome shotgun (WGS) entry which is preliminary data.</text>
</comment>
<reference evidence="5" key="1">
    <citation type="journal article" date="2023" name="Science">
        <title>Genome structures resolve the early diversification of teleost fishes.</title>
        <authorList>
            <person name="Parey E."/>
            <person name="Louis A."/>
            <person name="Montfort J."/>
            <person name="Bouchez O."/>
            <person name="Roques C."/>
            <person name="Iampietro C."/>
            <person name="Lluch J."/>
            <person name="Castinel A."/>
            <person name="Donnadieu C."/>
            <person name="Desvignes T."/>
            <person name="Floi Bucao C."/>
            <person name="Jouanno E."/>
            <person name="Wen M."/>
            <person name="Mejri S."/>
            <person name="Dirks R."/>
            <person name="Jansen H."/>
            <person name="Henkel C."/>
            <person name="Chen W.J."/>
            <person name="Zahm M."/>
            <person name="Cabau C."/>
            <person name="Klopp C."/>
            <person name="Thompson A.W."/>
            <person name="Robinson-Rechavi M."/>
            <person name="Braasch I."/>
            <person name="Lecointre G."/>
            <person name="Bobe J."/>
            <person name="Postlethwait J.H."/>
            <person name="Berthelot C."/>
            <person name="Roest Crollius H."/>
            <person name="Guiguen Y."/>
        </authorList>
    </citation>
    <scope>NUCLEOTIDE SEQUENCE</scope>
    <source>
        <strain evidence="5">NC1722</strain>
    </source>
</reference>
<dbReference type="Pfam" id="PF00169">
    <property type="entry name" value="PH"/>
    <property type="match status" value="1"/>
</dbReference>
<evidence type="ECO:0000256" key="3">
    <source>
        <dbReference type="SAM" id="MobiDB-lite"/>
    </source>
</evidence>
<dbReference type="SMART" id="SM00233">
    <property type="entry name" value="PH"/>
    <property type="match status" value="1"/>
</dbReference>
<feature type="region of interest" description="Disordered" evidence="3">
    <location>
        <begin position="576"/>
        <end position="606"/>
    </location>
</feature>